<dbReference type="CDD" id="cd03820">
    <property type="entry name" value="GT4_AmsD-like"/>
    <property type="match status" value="1"/>
</dbReference>
<accession>A0ABQ4G7W5</accession>
<dbReference type="InterPro" id="IPR001296">
    <property type="entry name" value="Glyco_trans_1"/>
</dbReference>
<gene>
    <name evidence="3" type="ORF">Mco01_61540</name>
</gene>
<name>A0ABQ4G7W5_9ACTN</name>
<feature type="domain" description="Glycosyl transferase family 1" evidence="2">
    <location>
        <begin position="200"/>
        <end position="357"/>
    </location>
</feature>
<keyword evidence="4" id="KW-1185">Reference proteome</keyword>
<keyword evidence="1" id="KW-0808">Transferase</keyword>
<comment type="caution">
    <text evidence="3">The sequence shown here is derived from an EMBL/GenBank/DDBJ whole genome shotgun (WGS) entry which is preliminary data.</text>
</comment>
<sequence length="394" mass="43480">MKIRYLLFNAYSVGGTIRTVINQANALAGEHDVELVSVFQTRDQPRFDLDPRVRLLTLAGLRGSGWRHPIRAWLGGRASRLVPPSEVRYASFNRLSDRGLVRYLRSLDGGVLVTTRPALNLLAARFASPSVIRVAQEHMYVRSHKPDLIDQIARWYPRLDAVVTLTDADAAEYAAILDGARTRLATIPNALTPAVRTPAAPNSKIIVAAGRLTRQKGFDLLVEAFAAVADKHPDWQLRIYGDGKERAKLQRLIHRLHLYNHVFLMGGTTTLEQELAKGAMFVLSSRSEGFGMVLIEAMAHALPVVSFDCPNGPAEIITGGRDGLLVPPQDVTGLTVAIESLIADPSLRNRLGTAAKESVARYYVDRIRGRWEQLFTELQEMKAPSRRSSAPVGP</sequence>
<dbReference type="EMBL" id="BOOC01000035">
    <property type="protein sequence ID" value="GIH43154.1"/>
    <property type="molecule type" value="Genomic_DNA"/>
</dbReference>
<dbReference type="RefSeq" id="WP_204060298.1">
    <property type="nucleotide sequence ID" value="NZ_BAAAGP010000029.1"/>
</dbReference>
<proteinExistence type="predicted"/>
<dbReference type="Proteomes" id="UP000603904">
    <property type="component" value="Unassembled WGS sequence"/>
</dbReference>
<dbReference type="PANTHER" id="PTHR12526">
    <property type="entry name" value="GLYCOSYLTRANSFERASE"/>
    <property type="match status" value="1"/>
</dbReference>
<dbReference type="Gene3D" id="3.40.50.2000">
    <property type="entry name" value="Glycogen Phosphorylase B"/>
    <property type="match status" value="2"/>
</dbReference>
<reference evidence="3 4" key="1">
    <citation type="submission" date="2021-01" db="EMBL/GenBank/DDBJ databases">
        <title>Whole genome shotgun sequence of Microbispora corallina NBRC 16416.</title>
        <authorList>
            <person name="Komaki H."/>
            <person name="Tamura T."/>
        </authorList>
    </citation>
    <scope>NUCLEOTIDE SEQUENCE [LARGE SCALE GENOMIC DNA]</scope>
    <source>
        <strain evidence="3 4">NBRC 16416</strain>
    </source>
</reference>
<protein>
    <recommendedName>
        <fullName evidence="2">Glycosyl transferase family 1 domain-containing protein</fullName>
    </recommendedName>
</protein>
<dbReference type="PANTHER" id="PTHR12526:SF627">
    <property type="entry name" value="D-RHAMNOSYLTRANSFERASE WBPZ"/>
    <property type="match status" value="1"/>
</dbReference>
<dbReference type="Pfam" id="PF00534">
    <property type="entry name" value="Glycos_transf_1"/>
    <property type="match status" value="1"/>
</dbReference>
<dbReference type="SUPFAM" id="SSF53756">
    <property type="entry name" value="UDP-Glycosyltransferase/glycogen phosphorylase"/>
    <property type="match status" value="1"/>
</dbReference>
<organism evidence="3 4">
    <name type="scientific">Microbispora corallina</name>
    <dbReference type="NCBI Taxonomy" id="83302"/>
    <lineage>
        <taxon>Bacteria</taxon>
        <taxon>Bacillati</taxon>
        <taxon>Actinomycetota</taxon>
        <taxon>Actinomycetes</taxon>
        <taxon>Streptosporangiales</taxon>
        <taxon>Streptosporangiaceae</taxon>
        <taxon>Microbispora</taxon>
    </lineage>
</organism>
<evidence type="ECO:0000259" key="2">
    <source>
        <dbReference type="Pfam" id="PF00534"/>
    </source>
</evidence>
<evidence type="ECO:0000313" key="3">
    <source>
        <dbReference type="EMBL" id="GIH43154.1"/>
    </source>
</evidence>
<evidence type="ECO:0000256" key="1">
    <source>
        <dbReference type="ARBA" id="ARBA00022679"/>
    </source>
</evidence>
<evidence type="ECO:0000313" key="4">
    <source>
        <dbReference type="Proteomes" id="UP000603904"/>
    </source>
</evidence>